<feature type="transmembrane region" description="Helical" evidence="8">
    <location>
        <begin position="20"/>
        <end position="45"/>
    </location>
</feature>
<keyword evidence="4" id="KW-0479">Metal-binding</keyword>
<dbReference type="InterPro" id="IPR000701">
    <property type="entry name" value="SuccDH_FuR_B_TM-su"/>
</dbReference>
<evidence type="ECO:0000256" key="1">
    <source>
        <dbReference type="ARBA" id="ARBA00004370"/>
    </source>
</evidence>
<organism evidence="9 10">
    <name type="scientific">Abyssobacteria bacterium (strain SURF_5)</name>
    <dbReference type="NCBI Taxonomy" id="2093360"/>
    <lineage>
        <taxon>Bacteria</taxon>
        <taxon>Pseudomonadati</taxon>
        <taxon>Candidatus Hydrogenedentota</taxon>
        <taxon>Candidatus Abyssobacteria</taxon>
    </lineage>
</organism>
<keyword evidence="7 8" id="KW-0472">Membrane</keyword>
<evidence type="ECO:0000313" key="9">
    <source>
        <dbReference type="EMBL" id="RJP22742.1"/>
    </source>
</evidence>
<feature type="transmembrane region" description="Helical" evidence="8">
    <location>
        <begin position="96"/>
        <end position="116"/>
    </location>
</feature>
<dbReference type="AlphaFoldDB" id="A0A3A4NUN0"/>
<comment type="caution">
    <text evidence="9">The sequence shown here is derived from an EMBL/GenBank/DDBJ whole genome shotgun (WGS) entry which is preliminary data.</text>
</comment>
<evidence type="ECO:0000256" key="3">
    <source>
        <dbReference type="ARBA" id="ARBA00022692"/>
    </source>
</evidence>
<dbReference type="GO" id="GO:0046872">
    <property type="term" value="F:metal ion binding"/>
    <property type="evidence" value="ECO:0007669"/>
    <property type="project" value="UniProtKB-KW"/>
</dbReference>
<protein>
    <submittedName>
        <fullName evidence="9">Succinate dehydrogenase, cytochrome b556 subunit</fullName>
    </submittedName>
</protein>
<feature type="transmembrane region" description="Helical" evidence="8">
    <location>
        <begin position="65"/>
        <end position="84"/>
    </location>
</feature>
<evidence type="ECO:0000256" key="8">
    <source>
        <dbReference type="SAM" id="Phobius"/>
    </source>
</evidence>
<keyword evidence="2" id="KW-0349">Heme</keyword>
<sequence length="123" mass="14492">MKWMKDFFLNRHEGQPSFGLHRLTGILMAVYLIPHVFVNSFALLYGAEGYNKATEAAQRLHWLEILIILGVAFHMFNGIRITWVDFFRATRARRQLFYVAGALTMLALLYSLYVYIPRMFFEH</sequence>
<evidence type="ECO:0000256" key="6">
    <source>
        <dbReference type="ARBA" id="ARBA00023004"/>
    </source>
</evidence>
<dbReference type="PANTHER" id="PTHR41910">
    <property type="entry name" value="SUCCINATE DEHYDROGENASE 2 MEMBRANE SUBUNIT SDHC"/>
    <property type="match status" value="1"/>
</dbReference>
<dbReference type="GO" id="GO:0016020">
    <property type="term" value="C:membrane"/>
    <property type="evidence" value="ECO:0007669"/>
    <property type="project" value="UniProtKB-SubCell"/>
</dbReference>
<proteinExistence type="predicted"/>
<keyword evidence="6" id="KW-0408">Iron</keyword>
<dbReference type="SUPFAM" id="SSF81343">
    <property type="entry name" value="Fumarate reductase respiratory complex transmembrane subunits"/>
    <property type="match status" value="1"/>
</dbReference>
<evidence type="ECO:0000256" key="7">
    <source>
        <dbReference type="ARBA" id="ARBA00023136"/>
    </source>
</evidence>
<dbReference type="InterPro" id="IPR034804">
    <property type="entry name" value="SQR/QFR_C/D"/>
</dbReference>
<name>A0A3A4NUN0_ABYX5</name>
<dbReference type="Gene3D" id="1.20.1300.10">
    <property type="entry name" value="Fumarate reductase/succinate dehydrogenase, transmembrane subunit"/>
    <property type="match status" value="1"/>
</dbReference>
<dbReference type="InterPro" id="IPR039023">
    <property type="entry name" value="SdhC_prok"/>
</dbReference>
<evidence type="ECO:0000256" key="2">
    <source>
        <dbReference type="ARBA" id="ARBA00022617"/>
    </source>
</evidence>
<keyword evidence="3 8" id="KW-0812">Transmembrane</keyword>
<dbReference type="Pfam" id="PF01127">
    <property type="entry name" value="Sdh_cyt"/>
    <property type="match status" value="1"/>
</dbReference>
<gene>
    <name evidence="9" type="ORF">C4520_07745</name>
</gene>
<evidence type="ECO:0000256" key="5">
    <source>
        <dbReference type="ARBA" id="ARBA00022989"/>
    </source>
</evidence>
<reference evidence="9 10" key="1">
    <citation type="journal article" date="2017" name="ISME J.">
        <title>Energy and carbon metabolisms in a deep terrestrial subsurface fluid microbial community.</title>
        <authorList>
            <person name="Momper L."/>
            <person name="Jungbluth S.P."/>
            <person name="Lee M.D."/>
            <person name="Amend J.P."/>
        </authorList>
    </citation>
    <scope>NUCLEOTIDE SEQUENCE [LARGE SCALE GENOMIC DNA]</scope>
    <source>
        <strain evidence="9">SURF_5</strain>
    </source>
</reference>
<evidence type="ECO:0000313" key="10">
    <source>
        <dbReference type="Proteomes" id="UP000265882"/>
    </source>
</evidence>
<dbReference type="EMBL" id="QZKU01000054">
    <property type="protein sequence ID" value="RJP22742.1"/>
    <property type="molecule type" value="Genomic_DNA"/>
</dbReference>
<dbReference type="Proteomes" id="UP000265882">
    <property type="component" value="Unassembled WGS sequence"/>
</dbReference>
<evidence type="ECO:0000256" key="4">
    <source>
        <dbReference type="ARBA" id="ARBA00022723"/>
    </source>
</evidence>
<comment type="subcellular location">
    <subcellularLocation>
        <location evidence="1">Membrane</location>
    </subcellularLocation>
</comment>
<keyword evidence="5 8" id="KW-1133">Transmembrane helix</keyword>
<dbReference type="PANTHER" id="PTHR41910:SF1">
    <property type="entry name" value="SUCCINATE DEHYDROGENASE HYDROPHOBIC MEMBRANE ANCHOR SUBUNIT"/>
    <property type="match status" value="1"/>
</dbReference>
<accession>A0A3A4NUN0</accession>